<evidence type="ECO:0000313" key="2">
    <source>
        <dbReference type="EMBL" id="SEH12976.1"/>
    </source>
</evidence>
<sequence>MGTDLPATLAESWHPIGTKTGESSVLVASIHAETTVYGPTEPADGIETLESLDIPPRSLFTVDLSISPSLSAVGVSPDSVFSKAAPKAKSQFVDTLEDEGLVVEETRNTLEFEATNGAAGAWYVLDAGYPVPLDGDGRSTNLGVEAHVAVWPLEETFGMAGGIVPLEEPGDGSETDAGTLPATLGSFDLDPEHDRETIAELIRSPSPAGAASSAQSE</sequence>
<keyword evidence="3" id="KW-1185">Reference proteome</keyword>
<organism evidence="2 3">
    <name type="scientific">Natronorubrum sediminis</name>
    <dbReference type="NCBI Taxonomy" id="640943"/>
    <lineage>
        <taxon>Archaea</taxon>
        <taxon>Methanobacteriati</taxon>
        <taxon>Methanobacteriota</taxon>
        <taxon>Stenosarchaea group</taxon>
        <taxon>Halobacteria</taxon>
        <taxon>Halobacteriales</taxon>
        <taxon>Natrialbaceae</taxon>
        <taxon>Natronorubrum</taxon>
    </lineage>
</organism>
<dbReference type="OrthoDB" id="169585at2157"/>
<dbReference type="InterPro" id="IPR045396">
    <property type="entry name" value="DUF6517"/>
</dbReference>
<dbReference type="RefSeq" id="WP_090505795.1">
    <property type="nucleotide sequence ID" value="NZ_FNWL01000001.1"/>
</dbReference>
<dbReference type="AlphaFoldDB" id="A0A1H6FQ13"/>
<evidence type="ECO:0000313" key="3">
    <source>
        <dbReference type="Proteomes" id="UP000199112"/>
    </source>
</evidence>
<dbReference type="Proteomes" id="UP000199112">
    <property type="component" value="Unassembled WGS sequence"/>
</dbReference>
<name>A0A1H6FQ13_9EURY</name>
<dbReference type="EMBL" id="FNWL01000001">
    <property type="protein sequence ID" value="SEH12976.1"/>
    <property type="molecule type" value="Genomic_DNA"/>
</dbReference>
<reference evidence="3" key="1">
    <citation type="submission" date="2016-10" db="EMBL/GenBank/DDBJ databases">
        <authorList>
            <person name="Varghese N."/>
            <person name="Submissions S."/>
        </authorList>
    </citation>
    <scope>NUCLEOTIDE SEQUENCE [LARGE SCALE GENOMIC DNA]</scope>
    <source>
        <strain evidence="3">CGMCC 1.8981</strain>
    </source>
</reference>
<gene>
    <name evidence="2" type="ORF">SAMN04487967_1066</name>
</gene>
<feature type="region of interest" description="Disordered" evidence="1">
    <location>
        <begin position="165"/>
        <end position="194"/>
    </location>
</feature>
<protein>
    <submittedName>
        <fullName evidence="2">Uncharacterized protein</fullName>
    </submittedName>
</protein>
<evidence type="ECO:0000256" key="1">
    <source>
        <dbReference type="SAM" id="MobiDB-lite"/>
    </source>
</evidence>
<proteinExistence type="predicted"/>
<dbReference type="Pfam" id="PF20127">
    <property type="entry name" value="DUF6517"/>
    <property type="match status" value="1"/>
</dbReference>
<accession>A0A1H6FQ13</accession>